<dbReference type="InterPro" id="IPR027417">
    <property type="entry name" value="P-loop_NTPase"/>
</dbReference>
<evidence type="ECO:0000313" key="1">
    <source>
        <dbReference type="EMBL" id="EPC48367.1"/>
    </source>
</evidence>
<dbReference type="GO" id="GO:0005524">
    <property type="term" value="F:ATP binding"/>
    <property type="evidence" value="ECO:0007669"/>
    <property type="project" value="UniProtKB-KW"/>
</dbReference>
<keyword evidence="1" id="KW-0547">Nucleotide-binding</keyword>
<comment type="caution">
    <text evidence="1">The sequence shown here is derived from an EMBL/GenBank/DDBJ whole genome shotgun (WGS) entry which is preliminary data.</text>
</comment>
<accession>A0A829G9S1</accession>
<proteinExistence type="predicted"/>
<dbReference type="Gene3D" id="3.40.50.300">
    <property type="entry name" value="P-loop containing nucleotide triphosphate hydrolases"/>
    <property type="match status" value="1"/>
</dbReference>
<reference evidence="1 2" key="1">
    <citation type="journal article" date="2013" name="PLoS ONE">
        <title>Lactobacillus paracasei comparative genomics: towards species pan-genome definition and exploitation of diversity.</title>
        <authorList>
            <person name="Smokvina T."/>
            <person name="Wels M."/>
            <person name="Polka J."/>
            <person name="Chervaux C."/>
            <person name="Brisse S."/>
            <person name="Boekhorst J."/>
            <person name="van Hylckama Vlieg J.E."/>
            <person name="Siezen R.J."/>
        </authorList>
    </citation>
    <scope>NUCLEOTIDE SEQUENCE [LARGE SCALE GENOMIC DNA]</scope>
    <source>
        <strain evidence="1 2">Lpp123</strain>
    </source>
</reference>
<dbReference type="Proteomes" id="UP000014316">
    <property type="component" value="Unassembled WGS sequence"/>
</dbReference>
<dbReference type="GO" id="GO:0015421">
    <property type="term" value="F:ABC-type oligopeptide transporter activity"/>
    <property type="evidence" value="ECO:0007669"/>
    <property type="project" value="TreeGrafter"/>
</dbReference>
<feature type="non-terminal residue" evidence="1">
    <location>
        <position position="1"/>
    </location>
</feature>
<evidence type="ECO:0000313" key="2">
    <source>
        <dbReference type="Proteomes" id="UP000014316"/>
    </source>
</evidence>
<dbReference type="InterPro" id="IPR039421">
    <property type="entry name" value="Type_1_exporter"/>
</dbReference>
<name>A0A829G9S1_LACPA</name>
<keyword evidence="1" id="KW-0067">ATP-binding</keyword>
<dbReference type="AlphaFoldDB" id="A0A829G9S1"/>
<sequence>QLELARALLHPSSVLVLDEPTSNLDTENERLILDAIKAYYHGIVIMISHRAESAAYADRLYRFADHQVSAASTEPK</sequence>
<gene>
    <name evidence="1" type="ORF">Lpp123_17581</name>
</gene>
<organism evidence="1 2">
    <name type="scientific">Lacticaseibacillus paracasei subsp. paracasei Lpp123</name>
    <dbReference type="NCBI Taxonomy" id="1256201"/>
    <lineage>
        <taxon>Bacteria</taxon>
        <taxon>Bacillati</taxon>
        <taxon>Bacillota</taxon>
        <taxon>Bacilli</taxon>
        <taxon>Lactobacillales</taxon>
        <taxon>Lactobacillaceae</taxon>
        <taxon>Lacticaseibacillus</taxon>
    </lineage>
</organism>
<protein>
    <submittedName>
        <fullName evidence="1">ABC transporter, ATP-binding protein</fullName>
    </submittedName>
</protein>
<dbReference type="EMBL" id="ANJW01001043">
    <property type="protein sequence ID" value="EPC48367.1"/>
    <property type="molecule type" value="Genomic_DNA"/>
</dbReference>
<dbReference type="SUPFAM" id="SSF52540">
    <property type="entry name" value="P-loop containing nucleoside triphosphate hydrolases"/>
    <property type="match status" value="1"/>
</dbReference>
<dbReference type="PANTHER" id="PTHR43394">
    <property type="entry name" value="ATP-DEPENDENT PERMEASE MDL1, MITOCHONDRIAL"/>
    <property type="match status" value="1"/>
</dbReference>
<dbReference type="PANTHER" id="PTHR43394:SF1">
    <property type="entry name" value="ATP-BINDING CASSETTE SUB-FAMILY B MEMBER 10, MITOCHONDRIAL"/>
    <property type="match status" value="1"/>
</dbReference>